<dbReference type="InterPro" id="IPR001345">
    <property type="entry name" value="PG/BPGM_mutase_AS"/>
</dbReference>
<dbReference type="HOGENOM" id="CLU_033323_9_2_1"/>
<organism evidence="5 6">
    <name type="scientific">Galerina marginata (strain CBS 339.88)</name>
    <dbReference type="NCBI Taxonomy" id="685588"/>
    <lineage>
        <taxon>Eukaryota</taxon>
        <taxon>Fungi</taxon>
        <taxon>Dikarya</taxon>
        <taxon>Basidiomycota</taxon>
        <taxon>Agaricomycotina</taxon>
        <taxon>Agaricomycetes</taxon>
        <taxon>Agaricomycetidae</taxon>
        <taxon>Agaricales</taxon>
        <taxon>Agaricineae</taxon>
        <taxon>Strophariaceae</taxon>
        <taxon>Galerina</taxon>
    </lineage>
</organism>
<feature type="binding site" evidence="3">
    <location>
        <position position="90"/>
    </location>
    <ligand>
        <name>substrate</name>
    </ligand>
</feature>
<evidence type="ECO:0000313" key="5">
    <source>
        <dbReference type="EMBL" id="KDR73566.1"/>
    </source>
</evidence>
<dbReference type="GO" id="GO:0045820">
    <property type="term" value="P:negative regulation of glycolytic process"/>
    <property type="evidence" value="ECO:0007669"/>
    <property type="project" value="TreeGrafter"/>
</dbReference>
<feature type="region of interest" description="Disordered" evidence="4">
    <location>
        <begin position="1"/>
        <end position="27"/>
    </location>
</feature>
<dbReference type="GO" id="GO:0043456">
    <property type="term" value="P:regulation of pentose-phosphate shunt"/>
    <property type="evidence" value="ECO:0007669"/>
    <property type="project" value="TreeGrafter"/>
</dbReference>
<evidence type="ECO:0000313" key="6">
    <source>
        <dbReference type="Proteomes" id="UP000027222"/>
    </source>
</evidence>
<dbReference type="PANTHER" id="PTHR46517:SF1">
    <property type="entry name" value="FRUCTOSE-2,6-BISPHOSPHATASE TIGAR"/>
    <property type="match status" value="1"/>
</dbReference>
<proteinExistence type="predicted"/>
<dbReference type="PANTHER" id="PTHR46517">
    <property type="entry name" value="FRUCTOSE-2,6-BISPHOSPHATASE TIGAR"/>
    <property type="match status" value="1"/>
</dbReference>
<keyword evidence="1" id="KW-0378">Hydrolase</keyword>
<accession>A0A067SRR3</accession>
<reference evidence="6" key="1">
    <citation type="journal article" date="2014" name="Proc. Natl. Acad. Sci. U.S.A.">
        <title>Extensive sampling of basidiomycete genomes demonstrates inadequacy of the white-rot/brown-rot paradigm for wood decay fungi.</title>
        <authorList>
            <person name="Riley R."/>
            <person name="Salamov A.A."/>
            <person name="Brown D.W."/>
            <person name="Nagy L.G."/>
            <person name="Floudas D."/>
            <person name="Held B.W."/>
            <person name="Levasseur A."/>
            <person name="Lombard V."/>
            <person name="Morin E."/>
            <person name="Otillar R."/>
            <person name="Lindquist E.A."/>
            <person name="Sun H."/>
            <person name="LaButti K.M."/>
            <person name="Schmutz J."/>
            <person name="Jabbour D."/>
            <person name="Luo H."/>
            <person name="Baker S.E."/>
            <person name="Pisabarro A.G."/>
            <person name="Walton J.D."/>
            <person name="Blanchette R.A."/>
            <person name="Henrissat B."/>
            <person name="Martin F."/>
            <person name="Cullen D."/>
            <person name="Hibbett D.S."/>
            <person name="Grigoriev I.V."/>
        </authorList>
    </citation>
    <scope>NUCLEOTIDE SEQUENCE [LARGE SCALE GENOMIC DNA]</scope>
    <source>
        <strain evidence="6">CBS 339.88</strain>
    </source>
</reference>
<evidence type="ECO:0000256" key="4">
    <source>
        <dbReference type="SAM" id="MobiDB-lite"/>
    </source>
</evidence>
<dbReference type="InterPro" id="IPR029033">
    <property type="entry name" value="His_PPase_superfam"/>
</dbReference>
<dbReference type="AlphaFoldDB" id="A0A067SRR3"/>
<dbReference type="Pfam" id="PF00300">
    <property type="entry name" value="His_Phos_1"/>
    <property type="match status" value="1"/>
</dbReference>
<dbReference type="CDD" id="cd07067">
    <property type="entry name" value="HP_PGM_like"/>
    <property type="match status" value="1"/>
</dbReference>
<dbReference type="InterPro" id="IPR051695">
    <property type="entry name" value="Phosphoglycerate_Mutase"/>
</dbReference>
<feature type="binding site" evidence="3">
    <location>
        <begin position="40"/>
        <end position="47"/>
    </location>
    <ligand>
        <name>substrate</name>
    </ligand>
</feature>
<dbReference type="GO" id="GO:0005829">
    <property type="term" value="C:cytosol"/>
    <property type="evidence" value="ECO:0007669"/>
    <property type="project" value="TreeGrafter"/>
</dbReference>
<sequence length="245" mass="26885">MQSSSSRFDRDDEDQSQQATEANEMAPPAKKVIARIYLVRHGETRENREGVVQGQRDTVLNMMGEEQARLVGERFRGERIDWALSSDLQRAAKTAEAILVHHAGTKLEMQKELRERNMGDMEGKRGSKLVAGADATIESSVVFSARAVGWWNQQILGHVLAKRNEAETMTVVVTTHGGFITTLVRALIGSRKVKCGPGVVVWRCMNASVTVIEVGENRKGTLVAYGDVSHLDGVAALESNADIVD</sequence>
<dbReference type="EMBL" id="KL142385">
    <property type="protein sequence ID" value="KDR73566.1"/>
    <property type="molecule type" value="Genomic_DNA"/>
</dbReference>
<keyword evidence="6" id="KW-1185">Reference proteome</keyword>
<gene>
    <name evidence="5" type="ORF">GALMADRAFT_619803</name>
</gene>
<dbReference type="SMART" id="SM00855">
    <property type="entry name" value="PGAM"/>
    <property type="match status" value="1"/>
</dbReference>
<dbReference type="Gene3D" id="3.40.50.1240">
    <property type="entry name" value="Phosphoglycerate mutase-like"/>
    <property type="match status" value="1"/>
</dbReference>
<dbReference type="InterPro" id="IPR013078">
    <property type="entry name" value="His_Pase_superF_clade-1"/>
</dbReference>
<name>A0A067SRR3_GALM3</name>
<evidence type="ECO:0000256" key="3">
    <source>
        <dbReference type="PIRSR" id="PIRSR613078-2"/>
    </source>
</evidence>
<dbReference type="Proteomes" id="UP000027222">
    <property type="component" value="Unassembled WGS sequence"/>
</dbReference>
<dbReference type="PROSITE" id="PS00175">
    <property type="entry name" value="PG_MUTASE"/>
    <property type="match status" value="1"/>
</dbReference>
<protein>
    <submittedName>
        <fullName evidence="5">Uncharacterized protein</fullName>
    </submittedName>
</protein>
<dbReference type="GO" id="GO:0004331">
    <property type="term" value="F:fructose-2,6-bisphosphate 2-phosphatase activity"/>
    <property type="evidence" value="ECO:0007669"/>
    <property type="project" value="TreeGrafter"/>
</dbReference>
<dbReference type="SUPFAM" id="SSF53254">
    <property type="entry name" value="Phosphoglycerate mutase-like"/>
    <property type="match status" value="1"/>
</dbReference>
<evidence type="ECO:0000256" key="1">
    <source>
        <dbReference type="ARBA" id="ARBA00022801"/>
    </source>
</evidence>
<feature type="active site" description="Proton donor/acceptor" evidence="2">
    <location>
        <position position="115"/>
    </location>
</feature>
<feature type="active site" description="Tele-phosphohistidine intermediate" evidence="2">
    <location>
        <position position="41"/>
    </location>
</feature>
<dbReference type="OrthoDB" id="354304at2759"/>
<evidence type="ECO:0000256" key="2">
    <source>
        <dbReference type="PIRSR" id="PIRSR613078-1"/>
    </source>
</evidence>
<dbReference type="STRING" id="685588.A0A067SRR3"/>